<dbReference type="EMBL" id="JXLN01009216">
    <property type="protein sequence ID" value="KPM04533.1"/>
    <property type="molecule type" value="Genomic_DNA"/>
</dbReference>
<dbReference type="SUPFAM" id="SSF53720">
    <property type="entry name" value="ALDH-like"/>
    <property type="match status" value="1"/>
</dbReference>
<dbReference type="Gene3D" id="3.40.309.10">
    <property type="entry name" value="Aldehyde Dehydrogenase, Chain A, domain 2"/>
    <property type="match status" value="1"/>
</dbReference>
<keyword evidence="3" id="KW-0560">Oxidoreductase</keyword>
<feature type="domain" description="Aldehyde dehydrogenase" evidence="4">
    <location>
        <begin position="62"/>
        <end position="524"/>
    </location>
</feature>
<dbReference type="PANTHER" id="PTHR43353">
    <property type="entry name" value="SUCCINATE-SEMIALDEHYDE DEHYDROGENASE, MITOCHONDRIAL"/>
    <property type="match status" value="1"/>
</dbReference>
<dbReference type="InterPro" id="IPR050740">
    <property type="entry name" value="Aldehyde_DH_Superfamily"/>
</dbReference>
<dbReference type="Gene3D" id="3.40.605.10">
    <property type="entry name" value="Aldehyde Dehydrogenase, Chain A, domain 1"/>
    <property type="match status" value="1"/>
</dbReference>
<proteinExistence type="inferred from homology"/>
<evidence type="ECO:0000313" key="6">
    <source>
        <dbReference type="Proteomes" id="UP000616769"/>
    </source>
</evidence>
<dbReference type="GO" id="GO:0004777">
    <property type="term" value="F:succinate-semialdehyde dehydrogenase (NAD+) activity"/>
    <property type="evidence" value="ECO:0007669"/>
    <property type="project" value="TreeGrafter"/>
</dbReference>
<dbReference type="InterPro" id="IPR016163">
    <property type="entry name" value="Ald_DH_C"/>
</dbReference>
<accession>A0A132A0R6</accession>
<dbReference type="InterPro" id="IPR016162">
    <property type="entry name" value="Ald_DH_N"/>
</dbReference>
<dbReference type="CDD" id="cd07103">
    <property type="entry name" value="ALDH_F5_SSADH_GabD"/>
    <property type="match status" value="1"/>
</dbReference>
<dbReference type="Pfam" id="PF00171">
    <property type="entry name" value="Aldedh"/>
    <property type="match status" value="1"/>
</dbReference>
<protein>
    <recommendedName>
        <fullName evidence="4">Aldehyde dehydrogenase domain-containing protein</fullName>
    </recommendedName>
</protein>
<reference evidence="5 6" key="1">
    <citation type="journal article" date="2015" name="Parasit. Vectors">
        <title>Draft genome of the scabies mite.</title>
        <authorList>
            <person name="Rider S.D.Jr."/>
            <person name="Morgan M.S."/>
            <person name="Arlian L.G."/>
        </authorList>
    </citation>
    <scope>NUCLEOTIDE SEQUENCE [LARGE SCALE GENOMIC DNA]</scope>
    <source>
        <strain evidence="5">Arlian Lab</strain>
    </source>
</reference>
<comment type="similarity">
    <text evidence="2">Belongs to the aldehyde dehydrogenase family.</text>
</comment>
<name>A0A132A0R6_SARSC</name>
<dbReference type="GO" id="GO:0009450">
    <property type="term" value="P:gamma-aminobutyric acid catabolic process"/>
    <property type="evidence" value="ECO:0007669"/>
    <property type="project" value="TreeGrafter"/>
</dbReference>
<dbReference type="InterPro" id="IPR015590">
    <property type="entry name" value="Aldehyde_DH_dom"/>
</dbReference>
<comment type="pathway">
    <text evidence="1">Amino-acid degradation; 4-aminobutanoate degradation.</text>
</comment>
<evidence type="ECO:0000256" key="2">
    <source>
        <dbReference type="ARBA" id="ARBA00009986"/>
    </source>
</evidence>
<gene>
    <name evidence="5" type="ORF">QR98_0029830</name>
</gene>
<evidence type="ECO:0000313" key="5">
    <source>
        <dbReference type="EMBL" id="KPM04533.1"/>
    </source>
</evidence>
<evidence type="ECO:0000256" key="1">
    <source>
        <dbReference type="ARBA" id="ARBA00005176"/>
    </source>
</evidence>
<dbReference type="PANTHER" id="PTHR43353:SF5">
    <property type="entry name" value="SUCCINATE-SEMIALDEHYDE DEHYDROGENASE, MITOCHONDRIAL"/>
    <property type="match status" value="1"/>
</dbReference>
<dbReference type="Proteomes" id="UP000616769">
    <property type="component" value="Unassembled WGS sequence"/>
</dbReference>
<sequence>MILIKSIITQPLKHLKCLPSQCSPHSAINFIQNRCNHSRNASKLLYQSLIKEKAFINGRFQDSTTQEQFEVFNPANGELVGRVADCTTNDLEIAIQSATKAFESWSQTLAKDRAHLLRNLHQQQIDNGEALAQLITVEMGKPYPEARGEIFYGASFLDWFAEEARRIRGEILQSPWRDKMLSYRKEAIGVAGIITPWNFPNAMVTRKLGAALAAGCTVVIKPPEDTPFSVLALAELSQKAGFPPGVINVVPTSRKNTIDIGKRLCNDTDISVISFTGSTDVGKWLIENSAKTVKRVCLELGGDAPFIVFDSADLSKAADGCIGSKFRNAGQTCVSANRIFVQENIHDTFVELLAKKIANLRCGDGFDAKTTIGPLINQKAIEKVLKHINDAVEKGAKIVCGGKVMQTRKESCFFEPTLLINANQSMILSKEETFGPVAAIFKFRTEDEVLQMANDCRRGLAGYFYSKNYQQIERVTKKLQVGMIGINDGIMSCCEAPFGGIKESGLGREGSHFGVDEFLQIKYVCHGGL</sequence>
<dbReference type="GO" id="GO:0005739">
    <property type="term" value="C:mitochondrion"/>
    <property type="evidence" value="ECO:0007669"/>
    <property type="project" value="TreeGrafter"/>
</dbReference>
<comment type="caution">
    <text evidence="5">The sequence shown here is derived from an EMBL/GenBank/DDBJ whole genome shotgun (WGS) entry which is preliminary data.</text>
</comment>
<evidence type="ECO:0000259" key="4">
    <source>
        <dbReference type="Pfam" id="PF00171"/>
    </source>
</evidence>
<dbReference type="VEuPathDB" id="VectorBase:SSCA002825"/>
<dbReference type="InterPro" id="IPR016161">
    <property type="entry name" value="Ald_DH/histidinol_DH"/>
</dbReference>
<dbReference type="FunFam" id="3.40.605.10:FF:000005">
    <property type="entry name" value="Succinate-semialdehyde dehydrogenase I"/>
    <property type="match status" value="1"/>
</dbReference>
<dbReference type="OrthoDB" id="310895at2759"/>
<dbReference type="AlphaFoldDB" id="A0A132A0R6"/>
<evidence type="ECO:0000256" key="3">
    <source>
        <dbReference type="ARBA" id="ARBA00023002"/>
    </source>
</evidence>
<organism evidence="5 6">
    <name type="scientific">Sarcoptes scabiei</name>
    <name type="common">Itch mite</name>
    <name type="synonym">Acarus scabiei</name>
    <dbReference type="NCBI Taxonomy" id="52283"/>
    <lineage>
        <taxon>Eukaryota</taxon>
        <taxon>Metazoa</taxon>
        <taxon>Ecdysozoa</taxon>
        <taxon>Arthropoda</taxon>
        <taxon>Chelicerata</taxon>
        <taxon>Arachnida</taxon>
        <taxon>Acari</taxon>
        <taxon>Acariformes</taxon>
        <taxon>Sarcoptiformes</taxon>
        <taxon>Astigmata</taxon>
        <taxon>Psoroptidia</taxon>
        <taxon>Sarcoptoidea</taxon>
        <taxon>Sarcoptidae</taxon>
        <taxon>Sarcoptinae</taxon>
        <taxon>Sarcoptes</taxon>
    </lineage>
</organism>
<dbReference type="FunFam" id="3.40.309.10:FF:000004">
    <property type="entry name" value="Succinate-semialdehyde dehydrogenase I"/>
    <property type="match status" value="1"/>
</dbReference>